<name>A0ABV8DP92_9NOCA</name>
<evidence type="ECO:0000313" key="2">
    <source>
        <dbReference type="EMBL" id="MFC3961668.1"/>
    </source>
</evidence>
<dbReference type="RefSeq" id="WP_378611425.1">
    <property type="nucleotide sequence ID" value="NZ_JBHSAX010000006.1"/>
</dbReference>
<accession>A0ABV8DP92</accession>
<gene>
    <name evidence="2" type="ORF">ACFO0B_06670</name>
</gene>
<dbReference type="EMBL" id="JBHSAX010000006">
    <property type="protein sequence ID" value="MFC3961668.1"/>
    <property type="molecule type" value="Genomic_DNA"/>
</dbReference>
<comment type="caution">
    <text evidence="2">The sequence shown here is derived from an EMBL/GenBank/DDBJ whole genome shotgun (WGS) entry which is preliminary data.</text>
</comment>
<reference evidence="3" key="1">
    <citation type="journal article" date="2019" name="Int. J. Syst. Evol. Microbiol.">
        <title>The Global Catalogue of Microorganisms (GCM) 10K type strain sequencing project: providing services to taxonomists for standard genome sequencing and annotation.</title>
        <authorList>
            <consortium name="The Broad Institute Genomics Platform"/>
            <consortium name="The Broad Institute Genome Sequencing Center for Infectious Disease"/>
            <person name="Wu L."/>
            <person name="Ma J."/>
        </authorList>
    </citation>
    <scope>NUCLEOTIDE SEQUENCE [LARGE SCALE GENOMIC DNA]</scope>
    <source>
        <strain evidence="3">CGMCC 4.7330</strain>
    </source>
</reference>
<dbReference type="Proteomes" id="UP001595696">
    <property type="component" value="Unassembled WGS sequence"/>
</dbReference>
<sequence>MVGNQYSVDDEPIGSGGDQPQIDGPTPTTAQDYVRDSQPKRGTGEETPVPLGDGVIEEDDGWTAAGPSR</sequence>
<keyword evidence="3" id="KW-1185">Reference proteome</keyword>
<protein>
    <submittedName>
        <fullName evidence="2">Uncharacterized protein</fullName>
    </submittedName>
</protein>
<organism evidence="2 3">
    <name type="scientific">Nocardia jiangsuensis</name>
    <dbReference type="NCBI Taxonomy" id="1691563"/>
    <lineage>
        <taxon>Bacteria</taxon>
        <taxon>Bacillati</taxon>
        <taxon>Actinomycetota</taxon>
        <taxon>Actinomycetes</taxon>
        <taxon>Mycobacteriales</taxon>
        <taxon>Nocardiaceae</taxon>
        <taxon>Nocardia</taxon>
    </lineage>
</organism>
<feature type="compositionally biased region" description="Basic and acidic residues" evidence="1">
    <location>
        <begin position="33"/>
        <end position="44"/>
    </location>
</feature>
<feature type="region of interest" description="Disordered" evidence="1">
    <location>
        <begin position="1"/>
        <end position="69"/>
    </location>
</feature>
<evidence type="ECO:0000256" key="1">
    <source>
        <dbReference type="SAM" id="MobiDB-lite"/>
    </source>
</evidence>
<evidence type="ECO:0000313" key="3">
    <source>
        <dbReference type="Proteomes" id="UP001595696"/>
    </source>
</evidence>
<proteinExistence type="predicted"/>